<dbReference type="InterPro" id="IPR019885">
    <property type="entry name" value="Tscrpt_reg_HTH_AsnC-type_CS"/>
</dbReference>
<gene>
    <name evidence="5" type="ORF">FHX50_002396</name>
</gene>
<sequence>MPALSEFDRSLISLLRKDGRMPIAALAAQLGVSRTTVTKRLERLESRGVIVGYTVRVRDEGELDQIRSVTHIAVGGVTTTTVIERLRGMPEIAALHTTNGNWDLVAEISCRDLTHFDQVLREIRNTRGVENSHSSLLLSSVVRH</sequence>
<evidence type="ECO:0000256" key="3">
    <source>
        <dbReference type="ARBA" id="ARBA00023163"/>
    </source>
</evidence>
<dbReference type="GO" id="GO:0005829">
    <property type="term" value="C:cytosol"/>
    <property type="evidence" value="ECO:0007669"/>
    <property type="project" value="TreeGrafter"/>
</dbReference>
<keyword evidence="6" id="KW-1185">Reference proteome</keyword>
<evidence type="ECO:0000256" key="1">
    <source>
        <dbReference type="ARBA" id="ARBA00023015"/>
    </source>
</evidence>
<keyword evidence="2 5" id="KW-0238">DNA-binding</keyword>
<dbReference type="SUPFAM" id="SSF46785">
    <property type="entry name" value="Winged helix' DNA-binding domain"/>
    <property type="match status" value="1"/>
</dbReference>
<dbReference type="SMART" id="SM00344">
    <property type="entry name" value="HTH_ASNC"/>
    <property type="match status" value="1"/>
</dbReference>
<dbReference type="RefSeq" id="WP_183377358.1">
    <property type="nucleotide sequence ID" value="NZ_CBCSFZ010000055.1"/>
</dbReference>
<evidence type="ECO:0000313" key="6">
    <source>
        <dbReference type="Proteomes" id="UP000568050"/>
    </source>
</evidence>
<keyword evidence="3" id="KW-0804">Transcription</keyword>
<organism evidence="5 6">
    <name type="scientific">Helcobacillus massiliensis</name>
    <dbReference type="NCBI Taxonomy" id="521392"/>
    <lineage>
        <taxon>Bacteria</taxon>
        <taxon>Bacillati</taxon>
        <taxon>Actinomycetota</taxon>
        <taxon>Actinomycetes</taxon>
        <taxon>Micrococcales</taxon>
        <taxon>Dermabacteraceae</taxon>
        <taxon>Helcobacillus</taxon>
    </lineage>
</organism>
<dbReference type="PANTHER" id="PTHR30154:SF53">
    <property type="entry name" value="HTH-TYPE TRANSCRIPTIONAL REGULATOR LRPC"/>
    <property type="match status" value="1"/>
</dbReference>
<dbReference type="Pfam" id="PF01037">
    <property type="entry name" value="AsnC_trans_reg"/>
    <property type="match status" value="1"/>
</dbReference>
<dbReference type="EMBL" id="JACHWP010000027">
    <property type="protein sequence ID" value="MBB3024089.1"/>
    <property type="molecule type" value="Genomic_DNA"/>
</dbReference>
<dbReference type="PROSITE" id="PS00519">
    <property type="entry name" value="HTH_ASNC_1"/>
    <property type="match status" value="1"/>
</dbReference>
<comment type="caution">
    <text evidence="5">The sequence shown here is derived from an EMBL/GenBank/DDBJ whole genome shotgun (WGS) entry which is preliminary data.</text>
</comment>
<dbReference type="InterPro" id="IPR036390">
    <property type="entry name" value="WH_DNA-bd_sf"/>
</dbReference>
<dbReference type="InterPro" id="IPR019887">
    <property type="entry name" value="Tscrpt_reg_AsnC/Lrp_C"/>
</dbReference>
<dbReference type="InterPro" id="IPR011008">
    <property type="entry name" value="Dimeric_a/b-barrel"/>
</dbReference>
<dbReference type="PANTHER" id="PTHR30154">
    <property type="entry name" value="LEUCINE-RESPONSIVE REGULATORY PROTEIN"/>
    <property type="match status" value="1"/>
</dbReference>
<dbReference type="InterPro" id="IPR000485">
    <property type="entry name" value="AsnC-type_HTH_dom"/>
</dbReference>
<dbReference type="Proteomes" id="UP000568050">
    <property type="component" value="Unassembled WGS sequence"/>
</dbReference>
<keyword evidence="1" id="KW-0805">Transcription regulation</keyword>
<dbReference type="GO" id="GO:0043200">
    <property type="term" value="P:response to amino acid"/>
    <property type="evidence" value="ECO:0007669"/>
    <property type="project" value="TreeGrafter"/>
</dbReference>
<dbReference type="AlphaFoldDB" id="A0A839QZ65"/>
<dbReference type="SUPFAM" id="SSF54909">
    <property type="entry name" value="Dimeric alpha+beta barrel"/>
    <property type="match status" value="1"/>
</dbReference>
<dbReference type="InterPro" id="IPR036388">
    <property type="entry name" value="WH-like_DNA-bd_sf"/>
</dbReference>
<protein>
    <submittedName>
        <fullName evidence="5">DNA-binding Lrp family transcriptional regulator</fullName>
    </submittedName>
</protein>
<dbReference type="Gene3D" id="3.30.70.920">
    <property type="match status" value="1"/>
</dbReference>
<evidence type="ECO:0000259" key="4">
    <source>
        <dbReference type="PROSITE" id="PS50956"/>
    </source>
</evidence>
<dbReference type="InterPro" id="IPR019888">
    <property type="entry name" value="Tscrpt_reg_AsnC-like"/>
</dbReference>
<dbReference type="Pfam" id="PF13412">
    <property type="entry name" value="HTH_24"/>
    <property type="match status" value="1"/>
</dbReference>
<name>A0A839QZ65_9MICO</name>
<dbReference type="PROSITE" id="PS50956">
    <property type="entry name" value="HTH_ASNC_2"/>
    <property type="match status" value="1"/>
</dbReference>
<accession>A0A839QZ65</accession>
<evidence type="ECO:0000313" key="5">
    <source>
        <dbReference type="EMBL" id="MBB3024089.1"/>
    </source>
</evidence>
<dbReference type="Gene3D" id="1.10.10.10">
    <property type="entry name" value="Winged helix-like DNA-binding domain superfamily/Winged helix DNA-binding domain"/>
    <property type="match status" value="1"/>
</dbReference>
<evidence type="ECO:0000256" key="2">
    <source>
        <dbReference type="ARBA" id="ARBA00023125"/>
    </source>
</evidence>
<proteinExistence type="predicted"/>
<dbReference type="GO" id="GO:0043565">
    <property type="term" value="F:sequence-specific DNA binding"/>
    <property type="evidence" value="ECO:0007669"/>
    <property type="project" value="InterPro"/>
</dbReference>
<feature type="domain" description="HTH asnC-type" evidence="4">
    <location>
        <begin position="4"/>
        <end position="78"/>
    </location>
</feature>
<dbReference type="PRINTS" id="PR00033">
    <property type="entry name" value="HTHASNC"/>
</dbReference>
<reference evidence="5 6" key="1">
    <citation type="submission" date="2020-08" db="EMBL/GenBank/DDBJ databases">
        <title>Sequencing the genomes of 1000 actinobacteria strains.</title>
        <authorList>
            <person name="Klenk H.-P."/>
        </authorList>
    </citation>
    <scope>NUCLEOTIDE SEQUENCE [LARGE SCALE GENOMIC DNA]</scope>
    <source>
        <strain evidence="5 6">DSM 23040</strain>
    </source>
</reference>